<sequence length="233" mass="25430">MLYQASLRHQTRNIVFSLSILGATTVRHSSTAYLLRTPPPSAPREVPTPLVFVSSSSWDPRSQTGLRSLATMFTTRGFTCLEIDLATSKDTCTSAALMEHFRAELSSHIRLSMIPFAPVVIARGSGALIAQTYISSHPAFGLLLISPPVCNTNLNSSSNAQGRALLPTALPEFDFEPKFPCAILCTQQEATVLTENRLWKDGNVSKIITRDEHALDGQEGFVKVGQWLDEVGV</sequence>
<name>A0A165MX70_9APHY</name>
<keyword evidence="2" id="KW-1185">Reference proteome</keyword>
<organism evidence="1 2">
    <name type="scientific">Daedalea quercina L-15889</name>
    <dbReference type="NCBI Taxonomy" id="1314783"/>
    <lineage>
        <taxon>Eukaryota</taxon>
        <taxon>Fungi</taxon>
        <taxon>Dikarya</taxon>
        <taxon>Basidiomycota</taxon>
        <taxon>Agaricomycotina</taxon>
        <taxon>Agaricomycetes</taxon>
        <taxon>Polyporales</taxon>
        <taxon>Fomitopsis</taxon>
    </lineage>
</organism>
<dbReference type="EMBL" id="KV429092">
    <property type="protein sequence ID" value="KZT66237.1"/>
    <property type="molecule type" value="Genomic_DNA"/>
</dbReference>
<reference evidence="1 2" key="1">
    <citation type="journal article" date="2016" name="Mol. Biol. Evol.">
        <title>Comparative Genomics of Early-Diverging Mushroom-Forming Fungi Provides Insights into the Origins of Lignocellulose Decay Capabilities.</title>
        <authorList>
            <person name="Nagy L.G."/>
            <person name="Riley R."/>
            <person name="Tritt A."/>
            <person name="Adam C."/>
            <person name="Daum C."/>
            <person name="Floudas D."/>
            <person name="Sun H."/>
            <person name="Yadav J.S."/>
            <person name="Pangilinan J."/>
            <person name="Larsson K.H."/>
            <person name="Matsuura K."/>
            <person name="Barry K."/>
            <person name="Labutti K."/>
            <person name="Kuo R."/>
            <person name="Ohm R.A."/>
            <person name="Bhattacharya S.S."/>
            <person name="Shirouzu T."/>
            <person name="Yoshinaga Y."/>
            <person name="Martin F.M."/>
            <person name="Grigoriev I.V."/>
            <person name="Hibbett D.S."/>
        </authorList>
    </citation>
    <scope>NUCLEOTIDE SEQUENCE [LARGE SCALE GENOMIC DNA]</scope>
    <source>
        <strain evidence="1 2">L-15889</strain>
    </source>
</reference>
<proteinExistence type="predicted"/>
<evidence type="ECO:0008006" key="3">
    <source>
        <dbReference type="Google" id="ProtNLM"/>
    </source>
</evidence>
<evidence type="ECO:0000313" key="1">
    <source>
        <dbReference type="EMBL" id="KZT66237.1"/>
    </source>
</evidence>
<gene>
    <name evidence="1" type="ORF">DAEQUDRAFT_474470</name>
</gene>
<evidence type="ECO:0000313" key="2">
    <source>
        <dbReference type="Proteomes" id="UP000076727"/>
    </source>
</evidence>
<dbReference type="AlphaFoldDB" id="A0A165MX70"/>
<dbReference type="Proteomes" id="UP000076727">
    <property type="component" value="Unassembled WGS sequence"/>
</dbReference>
<protein>
    <recommendedName>
        <fullName evidence="3">Alpha/beta-hydrolase</fullName>
    </recommendedName>
</protein>
<dbReference type="OrthoDB" id="3365310at2759"/>
<accession>A0A165MX70</accession>